<dbReference type="InterPro" id="IPR009593">
    <property type="entry name" value="DUF1203"/>
</dbReference>
<protein>
    <recommendedName>
        <fullName evidence="3">DUF1203 domain-containing protein</fullName>
    </recommendedName>
</protein>
<comment type="caution">
    <text evidence="1">The sequence shown here is derived from an EMBL/GenBank/DDBJ whole genome shotgun (WGS) entry which is preliminary data.</text>
</comment>
<name>A0ABT6IAW7_9GAMM</name>
<evidence type="ECO:0000313" key="1">
    <source>
        <dbReference type="EMBL" id="MDH4574160.1"/>
    </source>
</evidence>
<evidence type="ECO:0000313" key="2">
    <source>
        <dbReference type="Proteomes" id="UP001162135"/>
    </source>
</evidence>
<reference evidence="1" key="1">
    <citation type="journal article" date="2015" name="Antonie Van Leeuwenhoek">
        <title>Comparative 16S rRNA signatures and multilocus sequence analysis for the genus Salinicola and description of Salinicola acroporae sp. nov., isolated from coral Acropora digitifera.</title>
        <authorList>
            <person name="Lepcha R.T."/>
            <person name="Poddar A."/>
            <person name="Schumann P."/>
            <person name="Das S.K."/>
        </authorList>
    </citation>
    <scope>NUCLEOTIDE SEQUENCE</scope>
    <source>
        <strain evidence="1">S4-41</strain>
    </source>
</reference>
<organism evidence="1 2">
    <name type="scientific">Salinicola acroporae</name>
    <dbReference type="NCBI Taxonomy" id="1541440"/>
    <lineage>
        <taxon>Bacteria</taxon>
        <taxon>Pseudomonadati</taxon>
        <taxon>Pseudomonadota</taxon>
        <taxon>Gammaproteobacteria</taxon>
        <taxon>Oceanospirillales</taxon>
        <taxon>Halomonadaceae</taxon>
        <taxon>Salinicola</taxon>
    </lineage>
</organism>
<dbReference type="Proteomes" id="UP001162135">
    <property type="component" value="Unassembled WGS sequence"/>
</dbReference>
<keyword evidence="2" id="KW-1185">Reference proteome</keyword>
<dbReference type="Pfam" id="PF06718">
    <property type="entry name" value="DUF1203"/>
    <property type="match status" value="1"/>
</dbReference>
<dbReference type="EMBL" id="PGFS01000001">
    <property type="protein sequence ID" value="MDH4574160.1"/>
    <property type="molecule type" value="Genomic_DNA"/>
</dbReference>
<evidence type="ECO:0008006" key="3">
    <source>
        <dbReference type="Google" id="ProtNLM"/>
    </source>
</evidence>
<sequence>MHHPVDSPYRATGPVFVGEGATRRVYRGGGVPPSLAKRSLSLRAYDAKGFLSAATLCHGSDVSTEIDALLEDERTDSLHVHYSAPGCFACLVERQ</sequence>
<proteinExistence type="predicted"/>
<accession>A0ABT6IAW7</accession>
<gene>
    <name evidence="1" type="ORF">CUR86_18220</name>
</gene>
<reference evidence="1" key="2">
    <citation type="submission" date="2017-11" db="EMBL/GenBank/DDBJ databases">
        <authorList>
            <person name="Das S.K."/>
        </authorList>
    </citation>
    <scope>NUCLEOTIDE SEQUENCE</scope>
    <source>
        <strain evidence="1">S4-41</strain>
    </source>
</reference>